<dbReference type="InterPro" id="IPR020846">
    <property type="entry name" value="MFS_dom"/>
</dbReference>
<dbReference type="InParanoid" id="W3XDA4"/>
<keyword evidence="9" id="KW-1185">Reference proteome</keyword>
<dbReference type="OMA" id="IYYFTRW"/>
<keyword evidence="4 6" id="KW-1133">Transmembrane helix</keyword>
<dbReference type="GeneID" id="19270883"/>
<feature type="transmembrane region" description="Helical" evidence="6">
    <location>
        <begin position="399"/>
        <end position="420"/>
    </location>
</feature>
<feature type="transmembrane region" description="Helical" evidence="6">
    <location>
        <begin position="312"/>
        <end position="332"/>
    </location>
</feature>
<feature type="domain" description="Major facilitator superfamily (MFS) profile" evidence="7">
    <location>
        <begin position="44"/>
        <end position="458"/>
    </location>
</feature>
<dbReference type="CDD" id="cd17327">
    <property type="entry name" value="MFS_FEN2_like"/>
    <property type="match status" value="1"/>
</dbReference>
<evidence type="ECO:0000313" key="9">
    <source>
        <dbReference type="Proteomes" id="UP000030651"/>
    </source>
</evidence>
<feature type="transmembrane region" description="Helical" evidence="6">
    <location>
        <begin position="140"/>
        <end position="159"/>
    </location>
</feature>
<evidence type="ECO:0000256" key="5">
    <source>
        <dbReference type="ARBA" id="ARBA00023136"/>
    </source>
</evidence>
<gene>
    <name evidence="8" type="ORF">PFICI_05870</name>
</gene>
<dbReference type="HOGENOM" id="CLU_001265_0_1_1"/>
<reference evidence="9" key="1">
    <citation type="journal article" date="2015" name="BMC Genomics">
        <title>Genomic and transcriptomic analysis of the endophytic fungus Pestalotiopsis fici reveals its lifestyle and high potential for synthesis of natural products.</title>
        <authorList>
            <person name="Wang X."/>
            <person name="Zhang X."/>
            <person name="Liu L."/>
            <person name="Xiang M."/>
            <person name="Wang W."/>
            <person name="Sun X."/>
            <person name="Che Y."/>
            <person name="Guo L."/>
            <person name="Liu G."/>
            <person name="Guo L."/>
            <person name="Wang C."/>
            <person name="Yin W.B."/>
            <person name="Stadler M."/>
            <person name="Zhang X."/>
            <person name="Liu X."/>
        </authorList>
    </citation>
    <scope>NUCLEOTIDE SEQUENCE [LARGE SCALE GENOMIC DNA]</scope>
    <source>
        <strain evidence="9">W106-1 / CGMCC3.15140</strain>
    </source>
</reference>
<dbReference type="FunFam" id="1.20.1250.20:FF:000034">
    <property type="entry name" value="MFS general substrate transporter"/>
    <property type="match status" value="1"/>
</dbReference>
<evidence type="ECO:0000256" key="2">
    <source>
        <dbReference type="ARBA" id="ARBA00022448"/>
    </source>
</evidence>
<dbReference type="PANTHER" id="PTHR43791">
    <property type="entry name" value="PERMEASE-RELATED"/>
    <property type="match status" value="1"/>
</dbReference>
<name>W3XDA4_PESFW</name>
<evidence type="ECO:0000256" key="3">
    <source>
        <dbReference type="ARBA" id="ARBA00022692"/>
    </source>
</evidence>
<evidence type="ECO:0000256" key="4">
    <source>
        <dbReference type="ARBA" id="ARBA00022989"/>
    </source>
</evidence>
<dbReference type="InterPro" id="IPR036259">
    <property type="entry name" value="MFS_trans_sf"/>
</dbReference>
<evidence type="ECO:0000259" key="7">
    <source>
        <dbReference type="PROSITE" id="PS50850"/>
    </source>
</evidence>
<feature type="transmembrane region" description="Helical" evidence="6">
    <location>
        <begin position="171"/>
        <end position="191"/>
    </location>
</feature>
<sequence length="490" mass="54535">MEPATPLDIADRKLGDHESNDVATATPDPIVDEKKLVAKLDRHLIPLIMLLYTFSFLDRVNIGNARLYKLTEDLNLVGNQYQIAVSILFVTYLLFEVPSNLVLKRFTPSRWIAFITTAWGIVATLTGLVNSFGSLLACRLILGALEAGLFPGLNVYLTFFYTKRELALRVGYLFVSAAIAGSLGGLLAYGIGHMQGIQGLNGWRWIMIIEGIPTFVLGIATWFLLPNDPASAHFLTDDEKKVMIARSRRNYGQTESAQQFSRKDMMKAFKDWKVWLFCAGQFGMDTMLYGYSTFLPTIINGIGNWTTAEVQLLTIPCYFLGAITYMTVAYLSDHTQRRAMFCVIFGAVSVVGYGILLSNSAAGVHYFGCFLVATGLYVGVGIPLAWLPINTPRYGKRTTANGLQLTIGNSSGIMSPFIYLTAEGPRYIRGNAVSLSMVAMSTCVYAFMWFWFRRENAKRDAGHIDPAHEGLSEEELTELGDESPHFRYTY</sequence>
<dbReference type="GO" id="GO:0022857">
    <property type="term" value="F:transmembrane transporter activity"/>
    <property type="evidence" value="ECO:0007669"/>
    <property type="project" value="InterPro"/>
</dbReference>
<feature type="transmembrane region" description="Helical" evidence="6">
    <location>
        <begin position="110"/>
        <end position="128"/>
    </location>
</feature>
<feature type="transmembrane region" description="Helical" evidence="6">
    <location>
        <begin position="203"/>
        <end position="225"/>
    </location>
</feature>
<dbReference type="PANTHER" id="PTHR43791:SF91">
    <property type="entry name" value="MAJOR FACILITATOR SUPERFAMILY (MFS) PROFILE DOMAIN-CONTAINING PROTEIN-RELATED"/>
    <property type="match status" value="1"/>
</dbReference>
<dbReference type="OrthoDB" id="2962993at2759"/>
<dbReference type="GO" id="GO:0016020">
    <property type="term" value="C:membrane"/>
    <property type="evidence" value="ECO:0007669"/>
    <property type="project" value="UniProtKB-SubCell"/>
</dbReference>
<keyword evidence="2" id="KW-0813">Transport</keyword>
<dbReference type="FunFam" id="1.20.1250.20:FF:000068">
    <property type="entry name" value="MFS general substrate transporter"/>
    <property type="match status" value="1"/>
</dbReference>
<dbReference type="SUPFAM" id="SSF103473">
    <property type="entry name" value="MFS general substrate transporter"/>
    <property type="match status" value="1"/>
</dbReference>
<feature type="transmembrane region" description="Helical" evidence="6">
    <location>
        <begin position="364"/>
        <end position="387"/>
    </location>
</feature>
<evidence type="ECO:0000313" key="8">
    <source>
        <dbReference type="EMBL" id="ETS83994.1"/>
    </source>
</evidence>
<comment type="subcellular location">
    <subcellularLocation>
        <location evidence="1">Membrane</location>
        <topology evidence="1">Multi-pass membrane protein</topology>
    </subcellularLocation>
</comment>
<dbReference type="AlphaFoldDB" id="W3XDA4"/>
<dbReference type="KEGG" id="pfy:PFICI_05870"/>
<keyword evidence="5 6" id="KW-0472">Membrane</keyword>
<accession>W3XDA4</accession>
<dbReference type="PROSITE" id="PS50850">
    <property type="entry name" value="MFS"/>
    <property type="match status" value="1"/>
</dbReference>
<dbReference type="InterPro" id="IPR011701">
    <property type="entry name" value="MFS"/>
</dbReference>
<feature type="transmembrane region" description="Helical" evidence="6">
    <location>
        <begin position="272"/>
        <end position="292"/>
    </location>
</feature>
<feature type="transmembrane region" description="Helical" evidence="6">
    <location>
        <begin position="339"/>
        <end position="358"/>
    </location>
</feature>
<dbReference type="Gene3D" id="1.20.1250.20">
    <property type="entry name" value="MFS general substrate transporter like domains"/>
    <property type="match status" value="2"/>
</dbReference>
<keyword evidence="3 6" id="KW-0812">Transmembrane</keyword>
<evidence type="ECO:0000256" key="1">
    <source>
        <dbReference type="ARBA" id="ARBA00004141"/>
    </source>
</evidence>
<feature type="transmembrane region" description="Helical" evidence="6">
    <location>
        <begin position="432"/>
        <end position="452"/>
    </location>
</feature>
<protein>
    <recommendedName>
        <fullName evidence="7">Major facilitator superfamily (MFS) profile domain-containing protein</fullName>
    </recommendedName>
</protein>
<feature type="transmembrane region" description="Helical" evidence="6">
    <location>
        <begin position="82"/>
        <end position="103"/>
    </location>
</feature>
<dbReference type="Proteomes" id="UP000030651">
    <property type="component" value="Unassembled WGS sequence"/>
</dbReference>
<proteinExistence type="predicted"/>
<dbReference type="EMBL" id="KI912111">
    <property type="protein sequence ID" value="ETS83994.1"/>
    <property type="molecule type" value="Genomic_DNA"/>
</dbReference>
<dbReference type="Pfam" id="PF07690">
    <property type="entry name" value="MFS_1"/>
    <property type="match status" value="1"/>
</dbReference>
<evidence type="ECO:0000256" key="6">
    <source>
        <dbReference type="SAM" id="Phobius"/>
    </source>
</evidence>
<dbReference type="RefSeq" id="XP_007832642.1">
    <property type="nucleotide sequence ID" value="XM_007834451.1"/>
</dbReference>
<organism evidence="8 9">
    <name type="scientific">Pestalotiopsis fici (strain W106-1 / CGMCC3.15140)</name>
    <dbReference type="NCBI Taxonomy" id="1229662"/>
    <lineage>
        <taxon>Eukaryota</taxon>
        <taxon>Fungi</taxon>
        <taxon>Dikarya</taxon>
        <taxon>Ascomycota</taxon>
        <taxon>Pezizomycotina</taxon>
        <taxon>Sordariomycetes</taxon>
        <taxon>Xylariomycetidae</taxon>
        <taxon>Amphisphaeriales</taxon>
        <taxon>Sporocadaceae</taxon>
        <taxon>Pestalotiopsis</taxon>
    </lineage>
</organism>
<dbReference type="eggNOG" id="KOG2533">
    <property type="taxonomic scope" value="Eukaryota"/>
</dbReference>